<dbReference type="PROSITE" id="PS50943">
    <property type="entry name" value="HTH_CROC1"/>
    <property type="match status" value="1"/>
</dbReference>
<gene>
    <name evidence="2" type="ORF">FHU37_000363</name>
</gene>
<dbReference type="Gene3D" id="1.10.260.40">
    <property type="entry name" value="lambda repressor-like DNA-binding domains"/>
    <property type="match status" value="1"/>
</dbReference>
<protein>
    <submittedName>
        <fullName evidence="2">Transcriptional regulator with XRE-family HTH domain</fullName>
    </submittedName>
</protein>
<comment type="caution">
    <text evidence="2">The sequence shown here is derived from an EMBL/GenBank/DDBJ whole genome shotgun (WGS) entry which is preliminary data.</text>
</comment>
<dbReference type="GO" id="GO:0003677">
    <property type="term" value="F:DNA binding"/>
    <property type="evidence" value="ECO:0007669"/>
    <property type="project" value="InterPro"/>
</dbReference>
<name>A0A852ZQ73_9ACTN</name>
<dbReference type="Proteomes" id="UP000567795">
    <property type="component" value="Unassembled WGS sequence"/>
</dbReference>
<dbReference type="InterPro" id="IPR001387">
    <property type="entry name" value="Cro/C1-type_HTH"/>
</dbReference>
<organism evidence="2 3">
    <name type="scientific">Allostreptomyces psammosilenae</name>
    <dbReference type="NCBI Taxonomy" id="1892865"/>
    <lineage>
        <taxon>Bacteria</taxon>
        <taxon>Bacillati</taxon>
        <taxon>Actinomycetota</taxon>
        <taxon>Actinomycetes</taxon>
        <taxon>Kitasatosporales</taxon>
        <taxon>Streptomycetaceae</taxon>
        <taxon>Allostreptomyces</taxon>
    </lineage>
</organism>
<evidence type="ECO:0000313" key="2">
    <source>
        <dbReference type="EMBL" id="NYI03420.1"/>
    </source>
</evidence>
<accession>A0A852ZQ73</accession>
<dbReference type="CDD" id="cd00093">
    <property type="entry name" value="HTH_XRE"/>
    <property type="match status" value="1"/>
</dbReference>
<evidence type="ECO:0000259" key="1">
    <source>
        <dbReference type="PROSITE" id="PS50943"/>
    </source>
</evidence>
<reference evidence="2 3" key="1">
    <citation type="submission" date="2020-07" db="EMBL/GenBank/DDBJ databases">
        <title>Sequencing the genomes of 1000 actinobacteria strains.</title>
        <authorList>
            <person name="Klenk H.-P."/>
        </authorList>
    </citation>
    <scope>NUCLEOTIDE SEQUENCE [LARGE SCALE GENOMIC DNA]</scope>
    <source>
        <strain evidence="2 3">DSM 42178</strain>
    </source>
</reference>
<dbReference type="SUPFAM" id="SSF47413">
    <property type="entry name" value="lambda repressor-like DNA-binding domains"/>
    <property type="match status" value="1"/>
</dbReference>
<dbReference type="Pfam" id="PF13560">
    <property type="entry name" value="HTH_31"/>
    <property type="match status" value="1"/>
</dbReference>
<dbReference type="EMBL" id="JACBZD010000001">
    <property type="protein sequence ID" value="NYI03420.1"/>
    <property type="molecule type" value="Genomic_DNA"/>
</dbReference>
<proteinExistence type="predicted"/>
<dbReference type="AlphaFoldDB" id="A0A852ZQ73"/>
<sequence>MTREAWMAELTAAVAGRIRRLRKERGLTGEGLAEACSALGVPVPRNVIANLETGRRTTIDLPELLVLARALEVPPITLLFPLGETPTVTVLPGWDVPVWDAVAWFTGEEPLDEAPPKGSPREVLETFRAHADAVAVAMTSTRQAQDRRRRATTTLDPDRRAALLATAAQYEELALTDCRELKAARAAMRQRGLTPPALPTELAFIDETEAETSSTGGDR</sequence>
<feature type="domain" description="HTH cro/C1-type" evidence="1">
    <location>
        <begin position="18"/>
        <end position="79"/>
    </location>
</feature>
<keyword evidence="3" id="KW-1185">Reference proteome</keyword>
<dbReference type="RefSeq" id="WP_179812470.1">
    <property type="nucleotide sequence ID" value="NZ_JACBZD010000001.1"/>
</dbReference>
<dbReference type="SMART" id="SM00530">
    <property type="entry name" value="HTH_XRE"/>
    <property type="match status" value="1"/>
</dbReference>
<dbReference type="InterPro" id="IPR010982">
    <property type="entry name" value="Lambda_DNA-bd_dom_sf"/>
</dbReference>
<evidence type="ECO:0000313" key="3">
    <source>
        <dbReference type="Proteomes" id="UP000567795"/>
    </source>
</evidence>